<comment type="caution">
    <text evidence="5">The sequence shown here is derived from an EMBL/GenBank/DDBJ whole genome shotgun (WGS) entry which is preliminary data.</text>
</comment>
<gene>
    <name evidence="5" type="ORF">KDA27_27840</name>
</gene>
<dbReference type="InterPro" id="IPR050237">
    <property type="entry name" value="ATP-dep_AMP-bd_enzyme"/>
</dbReference>
<dbReference type="FunFam" id="3.30.300.30:FF:000008">
    <property type="entry name" value="2,3-dihydroxybenzoate-AMP ligase"/>
    <property type="match status" value="1"/>
</dbReference>
<dbReference type="Gene3D" id="3.40.50.12780">
    <property type="entry name" value="N-terminal domain of ligase-like"/>
    <property type="match status" value="1"/>
</dbReference>
<dbReference type="InterPro" id="IPR025110">
    <property type="entry name" value="AMP-bd_C"/>
</dbReference>
<dbReference type="InterPro" id="IPR045851">
    <property type="entry name" value="AMP-bd_C_sf"/>
</dbReference>
<proteinExistence type="inferred from homology"/>
<keyword evidence="2" id="KW-0436">Ligase</keyword>
<accession>A0A956NHQ7</accession>
<dbReference type="EMBL" id="JAGQHS010000420">
    <property type="protein sequence ID" value="MCA9759640.1"/>
    <property type="molecule type" value="Genomic_DNA"/>
</dbReference>
<dbReference type="PANTHER" id="PTHR43767">
    <property type="entry name" value="LONG-CHAIN-FATTY-ACID--COA LIGASE"/>
    <property type="match status" value="1"/>
</dbReference>
<reference evidence="5" key="1">
    <citation type="submission" date="2020-04" db="EMBL/GenBank/DDBJ databases">
        <authorList>
            <person name="Zhang T."/>
        </authorList>
    </citation>
    <scope>NUCLEOTIDE SEQUENCE</scope>
    <source>
        <strain evidence="5">HKST-UBA02</strain>
    </source>
</reference>
<feature type="domain" description="AMP-dependent synthetase/ligase" evidence="3">
    <location>
        <begin position="2"/>
        <end position="133"/>
    </location>
</feature>
<dbReference type="GO" id="GO:0016878">
    <property type="term" value="F:acid-thiol ligase activity"/>
    <property type="evidence" value="ECO:0007669"/>
    <property type="project" value="UniProtKB-ARBA"/>
</dbReference>
<comment type="similarity">
    <text evidence="1">Belongs to the ATP-dependent AMP-binding enzyme family.</text>
</comment>
<feature type="domain" description="AMP-binding enzyme C-terminal" evidence="4">
    <location>
        <begin position="183"/>
        <end position="257"/>
    </location>
</feature>
<evidence type="ECO:0000313" key="6">
    <source>
        <dbReference type="Proteomes" id="UP000739538"/>
    </source>
</evidence>
<dbReference type="Gene3D" id="3.30.300.30">
    <property type="match status" value="1"/>
</dbReference>
<dbReference type="PANTHER" id="PTHR43767:SF1">
    <property type="entry name" value="NONRIBOSOMAL PEPTIDE SYNTHASE PES1 (EUROFUNG)-RELATED"/>
    <property type="match status" value="1"/>
</dbReference>
<sequence length="274" mass="30431">DADFLLQLIEEERSTLLFGVPTMLKMMTESERFGRTDLSSLRYAIVGGAPMPLDLIDVWHDRGVPIRQGYGLTEVGPNCFSLHEDDAKRKAGSIGFPNFYIDARVVGEDGATLGHDEPGELWLRSPVVTPGYWKKPEETAAACTDDWFHTGDIVRQDADGFFYVVDRKKNMFISGGENVYPAEVEAALATHPNVAEAAVIGVADDRWGEVGLAFIVASGNPPSEEELRSHCNERLARYKIPKSFRFLDSLPRNDAGKVDRMSLVLEVNNQEDEP</sequence>
<reference evidence="5" key="2">
    <citation type="journal article" date="2021" name="Microbiome">
        <title>Successional dynamics and alternative stable states in a saline activated sludge microbial community over 9 years.</title>
        <authorList>
            <person name="Wang Y."/>
            <person name="Ye J."/>
            <person name="Ju F."/>
            <person name="Liu L."/>
            <person name="Boyd J.A."/>
            <person name="Deng Y."/>
            <person name="Parks D.H."/>
            <person name="Jiang X."/>
            <person name="Yin X."/>
            <person name="Woodcroft B.J."/>
            <person name="Tyson G.W."/>
            <person name="Hugenholtz P."/>
            <person name="Polz M.F."/>
            <person name="Zhang T."/>
        </authorList>
    </citation>
    <scope>NUCLEOTIDE SEQUENCE</scope>
    <source>
        <strain evidence="5">HKST-UBA02</strain>
    </source>
</reference>
<feature type="non-terminal residue" evidence="5">
    <location>
        <position position="1"/>
    </location>
</feature>
<evidence type="ECO:0000256" key="2">
    <source>
        <dbReference type="ARBA" id="ARBA00022598"/>
    </source>
</evidence>
<evidence type="ECO:0000259" key="4">
    <source>
        <dbReference type="Pfam" id="PF13193"/>
    </source>
</evidence>
<dbReference type="SUPFAM" id="SSF56801">
    <property type="entry name" value="Acetyl-CoA synthetase-like"/>
    <property type="match status" value="1"/>
</dbReference>
<dbReference type="Pfam" id="PF13193">
    <property type="entry name" value="AMP-binding_C"/>
    <property type="match status" value="1"/>
</dbReference>
<dbReference type="InterPro" id="IPR000873">
    <property type="entry name" value="AMP-dep_synth/lig_dom"/>
</dbReference>
<dbReference type="Proteomes" id="UP000739538">
    <property type="component" value="Unassembled WGS sequence"/>
</dbReference>
<evidence type="ECO:0000259" key="3">
    <source>
        <dbReference type="Pfam" id="PF00501"/>
    </source>
</evidence>
<evidence type="ECO:0000313" key="5">
    <source>
        <dbReference type="EMBL" id="MCA9759640.1"/>
    </source>
</evidence>
<dbReference type="AlphaFoldDB" id="A0A956NHQ7"/>
<name>A0A956NHQ7_UNCEI</name>
<organism evidence="5 6">
    <name type="scientific">Eiseniibacteriota bacterium</name>
    <dbReference type="NCBI Taxonomy" id="2212470"/>
    <lineage>
        <taxon>Bacteria</taxon>
        <taxon>Candidatus Eiseniibacteriota</taxon>
    </lineage>
</organism>
<dbReference type="Pfam" id="PF00501">
    <property type="entry name" value="AMP-binding"/>
    <property type="match status" value="1"/>
</dbReference>
<evidence type="ECO:0000256" key="1">
    <source>
        <dbReference type="ARBA" id="ARBA00006432"/>
    </source>
</evidence>
<dbReference type="InterPro" id="IPR042099">
    <property type="entry name" value="ANL_N_sf"/>
</dbReference>
<protein>
    <submittedName>
        <fullName evidence="5">AMP-binding protein</fullName>
    </submittedName>
</protein>